<organism evidence="2 3">
    <name type="scientific">Lentibacillus populi</name>
    <dbReference type="NCBI Taxonomy" id="1827502"/>
    <lineage>
        <taxon>Bacteria</taxon>
        <taxon>Bacillati</taxon>
        <taxon>Bacillota</taxon>
        <taxon>Bacilli</taxon>
        <taxon>Bacillales</taxon>
        <taxon>Bacillaceae</taxon>
        <taxon>Lentibacillus</taxon>
    </lineage>
</organism>
<proteinExistence type="predicted"/>
<accession>A0A9W5TVD2</accession>
<dbReference type="AlphaFoldDB" id="A0A9W5TVD2"/>
<keyword evidence="3" id="KW-1185">Reference proteome</keyword>
<evidence type="ECO:0000313" key="3">
    <source>
        <dbReference type="Proteomes" id="UP000621492"/>
    </source>
</evidence>
<reference evidence="2" key="2">
    <citation type="submission" date="2020-09" db="EMBL/GenBank/DDBJ databases">
        <authorList>
            <person name="Sun Q."/>
            <person name="Zhou Y."/>
        </authorList>
    </citation>
    <scope>NUCLEOTIDE SEQUENCE</scope>
    <source>
        <strain evidence="2">CGMCC 1.15454</strain>
    </source>
</reference>
<dbReference type="EMBL" id="BMJD01000004">
    <property type="protein sequence ID" value="GGB33712.1"/>
    <property type="molecule type" value="Genomic_DNA"/>
</dbReference>
<reference evidence="2" key="1">
    <citation type="journal article" date="2014" name="Int. J. Syst. Evol. Microbiol.">
        <title>Complete genome sequence of Corynebacterium casei LMG S-19264T (=DSM 44701T), isolated from a smear-ripened cheese.</title>
        <authorList>
            <consortium name="US DOE Joint Genome Institute (JGI-PGF)"/>
            <person name="Walter F."/>
            <person name="Albersmeier A."/>
            <person name="Kalinowski J."/>
            <person name="Ruckert C."/>
        </authorList>
    </citation>
    <scope>NUCLEOTIDE SEQUENCE</scope>
    <source>
        <strain evidence="2">CGMCC 1.15454</strain>
    </source>
</reference>
<keyword evidence="1" id="KW-0472">Membrane</keyword>
<gene>
    <name evidence="2" type="ORF">GCM10011409_08910</name>
</gene>
<keyword evidence="1" id="KW-0812">Transmembrane</keyword>
<sequence>MVNQMNEKNEDQAAELRKLVDQIQDEELPAEETDLNRQADMEQIGKTEDREIDVLNLPPRKEVHSKNNQAAHIKISGPFVRLLVVLLLILAVLTGLYFVWGEELFNLFGN</sequence>
<name>A0A9W5TVD2_9BACI</name>
<keyword evidence="1" id="KW-1133">Transmembrane helix</keyword>
<evidence type="ECO:0000313" key="2">
    <source>
        <dbReference type="EMBL" id="GGB33712.1"/>
    </source>
</evidence>
<evidence type="ECO:0000256" key="1">
    <source>
        <dbReference type="SAM" id="Phobius"/>
    </source>
</evidence>
<dbReference type="Proteomes" id="UP000621492">
    <property type="component" value="Unassembled WGS sequence"/>
</dbReference>
<feature type="transmembrane region" description="Helical" evidence="1">
    <location>
        <begin position="79"/>
        <end position="100"/>
    </location>
</feature>
<comment type="caution">
    <text evidence="2">The sequence shown here is derived from an EMBL/GenBank/DDBJ whole genome shotgun (WGS) entry which is preliminary data.</text>
</comment>
<dbReference type="RefSeq" id="WP_155554368.1">
    <property type="nucleotide sequence ID" value="NZ_BMJD01000004.1"/>
</dbReference>
<protein>
    <submittedName>
        <fullName evidence="2">Uncharacterized protein</fullName>
    </submittedName>
</protein>